<sequence length="97" mass="10881">MTAYVIFIREKTLDQREMDIYAEKVPSTLPSVPIQMLSAYGRLEVFEGNTPEGVVLFAFPTVEDAKAWYFSEAYQSVAKHRHAGATYRGFVVEGVTG</sequence>
<organism evidence="2 3">
    <name type="scientific">Telluria mixta</name>
    <dbReference type="NCBI Taxonomy" id="34071"/>
    <lineage>
        <taxon>Bacteria</taxon>
        <taxon>Pseudomonadati</taxon>
        <taxon>Pseudomonadota</taxon>
        <taxon>Betaproteobacteria</taxon>
        <taxon>Burkholderiales</taxon>
        <taxon>Oxalobacteraceae</taxon>
        <taxon>Telluria group</taxon>
        <taxon>Telluria</taxon>
    </lineage>
</organism>
<name>A0ABT2BS25_9BURK</name>
<dbReference type="Pfam" id="PF07045">
    <property type="entry name" value="DUF1330"/>
    <property type="match status" value="1"/>
</dbReference>
<comment type="caution">
    <text evidence="2">The sequence shown here is derived from an EMBL/GenBank/DDBJ whole genome shotgun (WGS) entry which is preliminary data.</text>
</comment>
<keyword evidence="3" id="KW-1185">Reference proteome</keyword>
<dbReference type="EMBL" id="JANUHC010000001">
    <property type="protein sequence ID" value="MCS0627918.1"/>
    <property type="molecule type" value="Genomic_DNA"/>
</dbReference>
<dbReference type="InterPro" id="IPR011008">
    <property type="entry name" value="Dimeric_a/b-barrel"/>
</dbReference>
<dbReference type="Proteomes" id="UP001165263">
    <property type="component" value="Unassembled WGS sequence"/>
</dbReference>
<dbReference type="SUPFAM" id="SSF54909">
    <property type="entry name" value="Dimeric alpha+beta barrel"/>
    <property type="match status" value="1"/>
</dbReference>
<evidence type="ECO:0000259" key="1">
    <source>
        <dbReference type="Pfam" id="PF07045"/>
    </source>
</evidence>
<evidence type="ECO:0000313" key="2">
    <source>
        <dbReference type="EMBL" id="MCS0627918.1"/>
    </source>
</evidence>
<dbReference type="PANTHER" id="PTHR41521">
    <property type="match status" value="1"/>
</dbReference>
<accession>A0ABT2BS25</accession>
<reference evidence="2" key="1">
    <citation type="submission" date="2022-08" db="EMBL/GenBank/DDBJ databases">
        <title>Reclassification of Massilia species as members of the genera Telluria, Duganella, Pseudoduganella, Mokoshia gen. nov. and Zemynaea gen. nov. using orthogonal and non-orthogonal genome-based approaches.</title>
        <authorList>
            <person name="Bowman J.P."/>
        </authorList>
    </citation>
    <scope>NUCLEOTIDE SEQUENCE</scope>
    <source>
        <strain evidence="2">LMG 11547</strain>
    </source>
</reference>
<dbReference type="InterPro" id="IPR010753">
    <property type="entry name" value="DUF1330"/>
</dbReference>
<evidence type="ECO:0000313" key="3">
    <source>
        <dbReference type="Proteomes" id="UP001165263"/>
    </source>
</evidence>
<dbReference type="PANTHER" id="PTHR41521:SF4">
    <property type="entry name" value="BLR0684 PROTEIN"/>
    <property type="match status" value="1"/>
</dbReference>
<proteinExistence type="predicted"/>
<feature type="domain" description="DUF1330" evidence="1">
    <location>
        <begin position="2"/>
        <end position="95"/>
    </location>
</feature>
<dbReference type="Gene3D" id="3.30.70.100">
    <property type="match status" value="1"/>
</dbReference>
<gene>
    <name evidence="2" type="ORF">NX786_00975</name>
</gene>
<protein>
    <submittedName>
        <fullName evidence="2">DUF1330 domain-containing protein</fullName>
    </submittedName>
</protein>
<dbReference type="RefSeq" id="WP_259447179.1">
    <property type="nucleotide sequence ID" value="NZ_CP119520.1"/>
</dbReference>